<dbReference type="EMBL" id="JAYFUM010000010">
    <property type="protein sequence ID" value="MEA5139588.1"/>
    <property type="molecule type" value="Genomic_DNA"/>
</dbReference>
<proteinExistence type="predicted"/>
<dbReference type="InterPro" id="IPR003593">
    <property type="entry name" value="AAA+_ATPase"/>
</dbReference>
<evidence type="ECO:0000313" key="6">
    <source>
        <dbReference type="Proteomes" id="UP001302949"/>
    </source>
</evidence>
<protein>
    <submittedName>
        <fullName evidence="5">ABC transporter ATP-binding protein</fullName>
    </submittedName>
</protein>
<dbReference type="PANTHER" id="PTHR42939:SF1">
    <property type="entry name" value="ABC TRANSPORTER ATP-BINDING PROTEIN ALBC-RELATED"/>
    <property type="match status" value="1"/>
</dbReference>
<reference evidence="5 6" key="1">
    <citation type="submission" date="2023-12" db="EMBL/GenBank/DDBJ databases">
        <title>Novel species of the genus Arcicella isolated from rivers.</title>
        <authorList>
            <person name="Lu H."/>
        </authorList>
    </citation>
    <scope>NUCLEOTIDE SEQUENCE [LARGE SCALE GENOMIC DNA]</scope>
    <source>
        <strain evidence="5 6">KCTC 23307</strain>
    </source>
</reference>
<evidence type="ECO:0000256" key="2">
    <source>
        <dbReference type="ARBA" id="ARBA00022741"/>
    </source>
</evidence>
<keyword evidence="6" id="KW-1185">Reference proteome</keyword>
<evidence type="ECO:0000313" key="5">
    <source>
        <dbReference type="EMBL" id="MEA5139588.1"/>
    </source>
</evidence>
<evidence type="ECO:0000259" key="4">
    <source>
        <dbReference type="PROSITE" id="PS50893"/>
    </source>
</evidence>
<gene>
    <name evidence="5" type="ORF">VB248_10595</name>
</gene>
<dbReference type="Proteomes" id="UP001302949">
    <property type="component" value="Unassembled WGS sequence"/>
</dbReference>
<keyword evidence="2" id="KW-0547">Nucleotide-binding</keyword>
<dbReference type="GO" id="GO:0005524">
    <property type="term" value="F:ATP binding"/>
    <property type="evidence" value="ECO:0007669"/>
    <property type="project" value="UniProtKB-KW"/>
</dbReference>
<name>A0ABU5QAH3_9BACT</name>
<organism evidence="5 6">
    <name type="scientific">Arcicella rigui</name>
    <dbReference type="NCBI Taxonomy" id="797020"/>
    <lineage>
        <taxon>Bacteria</taxon>
        <taxon>Pseudomonadati</taxon>
        <taxon>Bacteroidota</taxon>
        <taxon>Cytophagia</taxon>
        <taxon>Cytophagales</taxon>
        <taxon>Flectobacillaceae</taxon>
        <taxon>Arcicella</taxon>
    </lineage>
</organism>
<dbReference type="InterPro" id="IPR027417">
    <property type="entry name" value="P-loop_NTPase"/>
</dbReference>
<sequence>MIKIKDLSFSYGKRKQIFKHLNLNLSNGNVYGLLGKNGAGKSSLLRNMAGLLFPSEGSCTVNGYNAQDRLPSFLQEMYFLPEEFHTPSVKIKDFVKTYSPFYPNFSLKQFREYLEEFKISDDEKFTELSLGQKKKALIGFGLATNTKVLIMDEPTNGLDIPSKSQFRKIIASVATDDRIIVISTHQVRDLESLIDPIIILDESEVLLHATTEEIAEKLVFKTLSVVTDHENVLYSEHSIRGFSVVMPNTEHENSKVDLELLFNAALNNREALKNLLAASN</sequence>
<dbReference type="Pfam" id="PF00005">
    <property type="entry name" value="ABC_tran"/>
    <property type="match status" value="1"/>
</dbReference>
<dbReference type="InterPro" id="IPR051782">
    <property type="entry name" value="ABC_Transporter_VariousFunc"/>
</dbReference>
<dbReference type="PANTHER" id="PTHR42939">
    <property type="entry name" value="ABC TRANSPORTER ATP-BINDING PROTEIN ALBC-RELATED"/>
    <property type="match status" value="1"/>
</dbReference>
<dbReference type="SUPFAM" id="SSF52540">
    <property type="entry name" value="P-loop containing nucleoside triphosphate hydrolases"/>
    <property type="match status" value="1"/>
</dbReference>
<keyword evidence="3 5" id="KW-0067">ATP-binding</keyword>
<dbReference type="InterPro" id="IPR003439">
    <property type="entry name" value="ABC_transporter-like_ATP-bd"/>
</dbReference>
<accession>A0ABU5QAH3</accession>
<dbReference type="SMART" id="SM00382">
    <property type="entry name" value="AAA"/>
    <property type="match status" value="1"/>
</dbReference>
<dbReference type="PROSITE" id="PS50893">
    <property type="entry name" value="ABC_TRANSPORTER_2"/>
    <property type="match status" value="1"/>
</dbReference>
<feature type="domain" description="ABC transporter" evidence="4">
    <location>
        <begin position="2"/>
        <end position="227"/>
    </location>
</feature>
<dbReference type="CDD" id="cd03230">
    <property type="entry name" value="ABC_DR_subfamily_A"/>
    <property type="match status" value="1"/>
</dbReference>
<evidence type="ECO:0000256" key="1">
    <source>
        <dbReference type="ARBA" id="ARBA00022448"/>
    </source>
</evidence>
<evidence type="ECO:0000256" key="3">
    <source>
        <dbReference type="ARBA" id="ARBA00022840"/>
    </source>
</evidence>
<dbReference type="RefSeq" id="WP_323296741.1">
    <property type="nucleotide sequence ID" value="NZ_JAYFUM010000010.1"/>
</dbReference>
<keyword evidence="1" id="KW-0813">Transport</keyword>
<dbReference type="Gene3D" id="3.40.50.300">
    <property type="entry name" value="P-loop containing nucleotide triphosphate hydrolases"/>
    <property type="match status" value="1"/>
</dbReference>
<comment type="caution">
    <text evidence="5">The sequence shown here is derived from an EMBL/GenBank/DDBJ whole genome shotgun (WGS) entry which is preliminary data.</text>
</comment>